<evidence type="ECO:0000313" key="1">
    <source>
        <dbReference type="EMBL" id="KDQ49682.1"/>
    </source>
</evidence>
<proteinExistence type="predicted"/>
<dbReference type="AlphaFoldDB" id="A0A067PF71"/>
<dbReference type="InParanoid" id="A0A067PF71"/>
<evidence type="ECO:0000313" key="2">
    <source>
        <dbReference type="Proteomes" id="UP000027265"/>
    </source>
</evidence>
<gene>
    <name evidence="1" type="ORF">JAAARDRAFT_616173</name>
</gene>
<organism evidence="1 2">
    <name type="scientific">Jaapia argillacea MUCL 33604</name>
    <dbReference type="NCBI Taxonomy" id="933084"/>
    <lineage>
        <taxon>Eukaryota</taxon>
        <taxon>Fungi</taxon>
        <taxon>Dikarya</taxon>
        <taxon>Basidiomycota</taxon>
        <taxon>Agaricomycotina</taxon>
        <taxon>Agaricomycetes</taxon>
        <taxon>Agaricomycetidae</taxon>
        <taxon>Jaapiales</taxon>
        <taxon>Jaapiaceae</taxon>
        <taxon>Jaapia</taxon>
    </lineage>
</organism>
<reference evidence="2" key="1">
    <citation type="journal article" date="2014" name="Proc. Natl. Acad. Sci. U.S.A.">
        <title>Extensive sampling of basidiomycete genomes demonstrates inadequacy of the white-rot/brown-rot paradigm for wood decay fungi.</title>
        <authorList>
            <person name="Riley R."/>
            <person name="Salamov A.A."/>
            <person name="Brown D.W."/>
            <person name="Nagy L.G."/>
            <person name="Floudas D."/>
            <person name="Held B.W."/>
            <person name="Levasseur A."/>
            <person name="Lombard V."/>
            <person name="Morin E."/>
            <person name="Otillar R."/>
            <person name="Lindquist E.A."/>
            <person name="Sun H."/>
            <person name="LaButti K.M."/>
            <person name="Schmutz J."/>
            <person name="Jabbour D."/>
            <person name="Luo H."/>
            <person name="Baker S.E."/>
            <person name="Pisabarro A.G."/>
            <person name="Walton J.D."/>
            <person name="Blanchette R.A."/>
            <person name="Henrissat B."/>
            <person name="Martin F."/>
            <person name="Cullen D."/>
            <person name="Hibbett D.S."/>
            <person name="Grigoriev I.V."/>
        </authorList>
    </citation>
    <scope>NUCLEOTIDE SEQUENCE [LARGE SCALE GENOMIC DNA]</scope>
    <source>
        <strain evidence="2">MUCL 33604</strain>
    </source>
</reference>
<dbReference type="Proteomes" id="UP000027265">
    <property type="component" value="Unassembled WGS sequence"/>
</dbReference>
<accession>A0A067PF71</accession>
<dbReference type="EMBL" id="KL197776">
    <property type="protein sequence ID" value="KDQ49682.1"/>
    <property type="molecule type" value="Genomic_DNA"/>
</dbReference>
<sequence length="55" mass="6448">MRHCGRLPTRTVAPIFKAGACRYFKTSEVYEITLPSHTPFWNHFSKPQCPKLRLK</sequence>
<dbReference type="HOGENOM" id="CLU_3032667_0_0_1"/>
<protein>
    <submittedName>
        <fullName evidence="1">Uncharacterized protein</fullName>
    </submittedName>
</protein>
<keyword evidence="2" id="KW-1185">Reference proteome</keyword>
<name>A0A067PF71_9AGAM</name>